<dbReference type="VEuPathDB" id="VectorBase:CSON010167"/>
<feature type="chain" id="PRO_5036061976" evidence="1">
    <location>
        <begin position="19"/>
        <end position="124"/>
    </location>
</feature>
<organism evidence="2">
    <name type="scientific">Culicoides sonorensis</name>
    <name type="common">Biting midge</name>
    <dbReference type="NCBI Taxonomy" id="179676"/>
    <lineage>
        <taxon>Eukaryota</taxon>
        <taxon>Metazoa</taxon>
        <taxon>Ecdysozoa</taxon>
        <taxon>Arthropoda</taxon>
        <taxon>Hexapoda</taxon>
        <taxon>Insecta</taxon>
        <taxon>Pterygota</taxon>
        <taxon>Neoptera</taxon>
        <taxon>Endopterygota</taxon>
        <taxon>Diptera</taxon>
        <taxon>Nematocera</taxon>
        <taxon>Chironomoidea</taxon>
        <taxon>Ceratopogonidae</taxon>
        <taxon>Ceratopogoninae</taxon>
        <taxon>Culicoides</taxon>
        <taxon>Monoculicoides</taxon>
    </lineage>
</organism>
<name>A0A336JZT0_CULSO</name>
<accession>A0A336JZT0</accession>
<evidence type="ECO:0000313" key="3">
    <source>
        <dbReference type="EMBL" id="SSX18630.1"/>
    </source>
</evidence>
<dbReference type="EMBL" id="UFQT01000040">
    <property type="protein sequence ID" value="SSX18630.1"/>
    <property type="molecule type" value="Genomic_DNA"/>
</dbReference>
<feature type="signal peptide" evidence="1">
    <location>
        <begin position="1"/>
        <end position="18"/>
    </location>
</feature>
<evidence type="ECO:0000256" key="1">
    <source>
        <dbReference type="SAM" id="SignalP"/>
    </source>
</evidence>
<dbReference type="AlphaFoldDB" id="A0A336JZT0"/>
<keyword evidence="1" id="KW-0732">Signal</keyword>
<gene>
    <name evidence="2" type="primary">CSON010167</name>
</gene>
<sequence length="124" mass="13749">MKYLIFLMLILTVIKINARSCNESDKSIYENPLKIKKGGSIYYDYEGKCSNNGGICINSAACMKTLTNDDLCPQSSSDVVCCKQTTIEIESCESQHDMCQESCGKGPTRYAEDCPNNMECCVLV</sequence>
<reference evidence="3" key="2">
    <citation type="submission" date="2018-07" db="EMBL/GenBank/DDBJ databases">
        <authorList>
            <person name="Quirk P.G."/>
            <person name="Krulwich T.A."/>
        </authorList>
    </citation>
    <scope>NUCLEOTIDE SEQUENCE</scope>
</reference>
<dbReference type="EMBL" id="UFQS01000040">
    <property type="protein sequence ID" value="SSW98244.1"/>
    <property type="molecule type" value="Genomic_DNA"/>
</dbReference>
<proteinExistence type="predicted"/>
<protein>
    <submittedName>
        <fullName evidence="2">CSON010167 protein</fullName>
    </submittedName>
</protein>
<evidence type="ECO:0000313" key="2">
    <source>
        <dbReference type="EMBL" id="SSW98244.1"/>
    </source>
</evidence>
<reference evidence="2" key="1">
    <citation type="submission" date="2018-04" db="EMBL/GenBank/DDBJ databases">
        <authorList>
            <person name="Go L.Y."/>
            <person name="Mitchell J.A."/>
        </authorList>
    </citation>
    <scope>NUCLEOTIDE SEQUENCE</scope>
    <source>
        <tissue evidence="2">Whole organism</tissue>
    </source>
</reference>